<name>A0ABN3YCV2_9ENTE</name>
<proteinExistence type="predicted"/>
<protein>
    <recommendedName>
        <fullName evidence="3">Aminoglycoside 6-adenylyltransferase</fullName>
    </recommendedName>
</protein>
<dbReference type="InterPro" id="IPR007530">
    <property type="entry name" value="Aminoglycoside_adenylylTfrase"/>
</dbReference>
<reference evidence="1 2" key="1">
    <citation type="journal article" date="2019" name="Int. J. Syst. Evol. Microbiol.">
        <title>The Global Catalogue of Microorganisms (GCM) 10K type strain sequencing project: providing services to taxonomists for standard genome sequencing and annotation.</title>
        <authorList>
            <consortium name="The Broad Institute Genomics Platform"/>
            <consortium name="The Broad Institute Genome Sequencing Center for Infectious Disease"/>
            <person name="Wu L."/>
            <person name="Ma J."/>
        </authorList>
    </citation>
    <scope>NUCLEOTIDE SEQUENCE [LARGE SCALE GENOMIC DNA]</scope>
    <source>
        <strain evidence="1 2">JCM 8736</strain>
    </source>
</reference>
<dbReference type="Gene3D" id="1.20.120.330">
    <property type="entry name" value="Nucleotidyltransferases domain 2"/>
    <property type="match status" value="1"/>
</dbReference>
<keyword evidence="2" id="KW-1185">Reference proteome</keyword>
<dbReference type="EMBL" id="BAAAXQ010000076">
    <property type="protein sequence ID" value="GAA3025826.1"/>
    <property type="molecule type" value="Genomic_DNA"/>
</dbReference>
<dbReference type="Pfam" id="PF04439">
    <property type="entry name" value="Adenyl_transf"/>
    <property type="match status" value="1"/>
</dbReference>
<sequence>MDKTMQRLTNFFETNDDLKVFAMNGSKLDKNIPDDKFKDFDVVFFTDCIEKYKKDRTFLNIFGEILLLTEPDGEGYVGKLTFPEKDGYIFLVQFENGIRIDMQFLQLKKLEEYLTEDSLTKIIGDKDARIKMDVVPNDSDYWQVKPKANEIEYSVKEFWWQFNNTLKATLRNEFLLAQFYLNLTREELFRLITWFLSFEHGFDKNYGKQNHKIIVLLSEDVRKKIYKTFETSSTEQLLVSLKAIGELELTFLVELYKYMDSDFMTKLIELKSVPIKFLNSKGEGESAEYFKTAFESDSSFSNS</sequence>
<comment type="caution">
    <text evidence="1">The sequence shown here is derived from an EMBL/GenBank/DDBJ whole genome shotgun (WGS) entry which is preliminary data.</text>
</comment>
<dbReference type="SUPFAM" id="SSF81631">
    <property type="entry name" value="PAP/OAS1 substrate-binding domain"/>
    <property type="match status" value="1"/>
</dbReference>
<organism evidence="1 2">
    <name type="scientific">Tetragenococcus solitarius</name>
    <dbReference type="NCBI Taxonomy" id="71453"/>
    <lineage>
        <taxon>Bacteria</taxon>
        <taxon>Bacillati</taxon>
        <taxon>Bacillota</taxon>
        <taxon>Bacilli</taxon>
        <taxon>Lactobacillales</taxon>
        <taxon>Enterococcaceae</taxon>
        <taxon>Tetragenococcus</taxon>
    </lineage>
</organism>
<dbReference type="InterPro" id="IPR043519">
    <property type="entry name" value="NT_sf"/>
</dbReference>
<dbReference type="SUPFAM" id="SSF81301">
    <property type="entry name" value="Nucleotidyltransferase"/>
    <property type="match status" value="1"/>
</dbReference>
<dbReference type="Gene3D" id="3.30.460.10">
    <property type="entry name" value="Beta Polymerase, domain 2"/>
    <property type="match status" value="1"/>
</dbReference>
<evidence type="ECO:0000313" key="2">
    <source>
        <dbReference type="Proteomes" id="UP001501577"/>
    </source>
</evidence>
<accession>A0ABN3YCV2</accession>
<gene>
    <name evidence="1" type="ORF">GCM10019998_22900</name>
</gene>
<evidence type="ECO:0008006" key="3">
    <source>
        <dbReference type="Google" id="ProtNLM"/>
    </source>
</evidence>
<dbReference type="RefSeq" id="WP_068708530.1">
    <property type="nucleotide sequence ID" value="NZ_BAAAXQ010000076.1"/>
</dbReference>
<dbReference type="Proteomes" id="UP001501577">
    <property type="component" value="Unassembled WGS sequence"/>
</dbReference>
<evidence type="ECO:0000313" key="1">
    <source>
        <dbReference type="EMBL" id="GAA3025826.1"/>
    </source>
</evidence>